<dbReference type="GO" id="GO:0016020">
    <property type="term" value="C:membrane"/>
    <property type="evidence" value="ECO:0007669"/>
    <property type="project" value="InterPro"/>
</dbReference>
<evidence type="ECO:0000256" key="3">
    <source>
        <dbReference type="ARBA" id="ARBA00022729"/>
    </source>
</evidence>
<dbReference type="EMBL" id="JAFLNF010000001">
    <property type="protein sequence ID" value="MBO0343952.1"/>
    <property type="molecule type" value="Genomic_DNA"/>
</dbReference>
<dbReference type="PROSITE" id="PS01039">
    <property type="entry name" value="SBP_BACTERIAL_3"/>
    <property type="match status" value="1"/>
</dbReference>
<dbReference type="RefSeq" id="WP_206937781.1">
    <property type="nucleotide sequence ID" value="NZ_JAFLNF010000001.1"/>
</dbReference>
<dbReference type="InterPro" id="IPR001320">
    <property type="entry name" value="Iontro_rcpt_C"/>
</dbReference>
<dbReference type="SMART" id="SM00062">
    <property type="entry name" value="PBPb"/>
    <property type="match status" value="1"/>
</dbReference>
<proteinExistence type="inferred from homology"/>
<sequence length="282" mass="30256">MNTWTRIAGAALTAVALMTAPAVAKEWTTVKLGTEGAFPPWNSTKADGTLEGFEIELADDLCARMEVKCEWVVQAWKGIIPALQAGKFDAIMSGMSATAKREKVIDFSQPYGSTGQTFGVLKDNDLAALPLQGIVFPLASKPEEAEKAIAEILPYFKGKVIGVQASSIAQGFLQKYFANTAEIREYGKTQEHDLDLLSGRVDAIVASMAYVSTAAKDPANEGLVQAGPRFQGGMLGRGSSIGLRKGSDDLKAMFDKAITAAKEDGTIKKLSEKWFGFDVTVY</sequence>
<feature type="domain" description="Ionotropic glutamate receptor C-terminal" evidence="7">
    <location>
        <begin position="29"/>
        <end position="277"/>
    </location>
</feature>
<gene>
    <name evidence="8" type="ORF">J0X15_01870</name>
</gene>
<evidence type="ECO:0000313" key="9">
    <source>
        <dbReference type="Proteomes" id="UP000664779"/>
    </source>
</evidence>
<evidence type="ECO:0000256" key="5">
    <source>
        <dbReference type="SAM" id="SignalP"/>
    </source>
</evidence>
<feature type="domain" description="Solute-binding protein family 3/N-terminal" evidence="6">
    <location>
        <begin position="29"/>
        <end position="278"/>
    </location>
</feature>
<organism evidence="8 9">
    <name type="scientific">Roseibium limicola</name>
    <dbReference type="NCBI Taxonomy" id="2816037"/>
    <lineage>
        <taxon>Bacteria</taxon>
        <taxon>Pseudomonadati</taxon>
        <taxon>Pseudomonadota</taxon>
        <taxon>Alphaproteobacteria</taxon>
        <taxon>Hyphomicrobiales</taxon>
        <taxon>Stappiaceae</taxon>
        <taxon>Roseibium</taxon>
    </lineage>
</organism>
<name>A0A939ELD6_9HYPH</name>
<dbReference type="GO" id="GO:0015276">
    <property type="term" value="F:ligand-gated monoatomic ion channel activity"/>
    <property type="evidence" value="ECO:0007669"/>
    <property type="project" value="InterPro"/>
</dbReference>
<dbReference type="InterPro" id="IPR018313">
    <property type="entry name" value="SBP_3_CS"/>
</dbReference>
<protein>
    <submittedName>
        <fullName evidence="8">Transporter substrate-binding domain-containing protein</fullName>
    </submittedName>
</protein>
<dbReference type="PANTHER" id="PTHR35936:SF19">
    <property type="entry name" value="AMINO-ACID-BINDING PROTEIN YXEM-RELATED"/>
    <property type="match status" value="1"/>
</dbReference>
<keyword evidence="9" id="KW-1185">Reference proteome</keyword>
<dbReference type="GO" id="GO:0030313">
    <property type="term" value="C:cell envelope"/>
    <property type="evidence" value="ECO:0007669"/>
    <property type="project" value="UniProtKB-SubCell"/>
</dbReference>
<dbReference type="Proteomes" id="UP000664779">
    <property type="component" value="Unassembled WGS sequence"/>
</dbReference>
<evidence type="ECO:0000256" key="2">
    <source>
        <dbReference type="ARBA" id="ARBA00010333"/>
    </source>
</evidence>
<dbReference type="InterPro" id="IPR001638">
    <property type="entry name" value="Solute-binding_3/MltF_N"/>
</dbReference>
<accession>A0A939ELD6</accession>
<feature type="chain" id="PRO_5037046840" evidence="5">
    <location>
        <begin position="25"/>
        <end position="282"/>
    </location>
</feature>
<evidence type="ECO:0000259" key="6">
    <source>
        <dbReference type="SMART" id="SM00062"/>
    </source>
</evidence>
<dbReference type="Pfam" id="PF00497">
    <property type="entry name" value="SBP_bac_3"/>
    <property type="match status" value="1"/>
</dbReference>
<dbReference type="SMART" id="SM00079">
    <property type="entry name" value="PBPe"/>
    <property type="match status" value="1"/>
</dbReference>
<dbReference type="Gene3D" id="3.40.190.10">
    <property type="entry name" value="Periplasmic binding protein-like II"/>
    <property type="match status" value="2"/>
</dbReference>
<comment type="similarity">
    <text evidence="2 4">Belongs to the bacterial solute-binding protein 3 family.</text>
</comment>
<comment type="caution">
    <text evidence="8">The sequence shown here is derived from an EMBL/GenBank/DDBJ whole genome shotgun (WGS) entry which is preliminary data.</text>
</comment>
<evidence type="ECO:0000256" key="4">
    <source>
        <dbReference type="RuleBase" id="RU003744"/>
    </source>
</evidence>
<reference evidence="8" key="1">
    <citation type="submission" date="2021-03" db="EMBL/GenBank/DDBJ databases">
        <title>Roseibium sp. CAU 1637 isolated from Incheon.</title>
        <authorList>
            <person name="Kim W."/>
        </authorList>
    </citation>
    <scope>NUCLEOTIDE SEQUENCE</scope>
    <source>
        <strain evidence="8">CAU 1637</strain>
    </source>
</reference>
<keyword evidence="3 5" id="KW-0732">Signal</keyword>
<dbReference type="AlphaFoldDB" id="A0A939ELD6"/>
<dbReference type="PANTHER" id="PTHR35936">
    <property type="entry name" value="MEMBRANE-BOUND LYTIC MUREIN TRANSGLYCOSYLASE F"/>
    <property type="match status" value="1"/>
</dbReference>
<evidence type="ECO:0000313" key="8">
    <source>
        <dbReference type="EMBL" id="MBO0343952.1"/>
    </source>
</evidence>
<dbReference type="SUPFAM" id="SSF53850">
    <property type="entry name" value="Periplasmic binding protein-like II"/>
    <property type="match status" value="1"/>
</dbReference>
<comment type="subcellular location">
    <subcellularLocation>
        <location evidence="1">Cell envelope</location>
    </subcellularLocation>
</comment>
<evidence type="ECO:0000259" key="7">
    <source>
        <dbReference type="SMART" id="SM00079"/>
    </source>
</evidence>
<feature type="signal peptide" evidence="5">
    <location>
        <begin position="1"/>
        <end position="24"/>
    </location>
</feature>
<evidence type="ECO:0000256" key="1">
    <source>
        <dbReference type="ARBA" id="ARBA00004196"/>
    </source>
</evidence>